<gene>
    <name evidence="1" type="ORF">SAMN05192573_11449</name>
</gene>
<dbReference type="Proteomes" id="UP000199705">
    <property type="component" value="Unassembled WGS sequence"/>
</dbReference>
<evidence type="ECO:0000313" key="2">
    <source>
        <dbReference type="Proteomes" id="UP000199705"/>
    </source>
</evidence>
<sequence>MRILFGSTPRRLAISLVSSPIKIYEQYFNGAGKAVFGLLLQGIEKTGTTLAYDLLLINTFIHPQVLVNDAAYPVSAVIPKYWNNC</sequence>
<evidence type="ECO:0000313" key="1">
    <source>
        <dbReference type="EMBL" id="SDH93374.1"/>
    </source>
</evidence>
<reference evidence="2" key="1">
    <citation type="submission" date="2016-10" db="EMBL/GenBank/DDBJ databases">
        <authorList>
            <person name="Varghese N."/>
            <person name="Submissions S."/>
        </authorList>
    </citation>
    <scope>NUCLEOTIDE SEQUENCE [LARGE SCALE GENOMIC DNA]</scope>
    <source>
        <strain evidence="2">Gh-67</strain>
    </source>
</reference>
<dbReference type="EMBL" id="FNCG01000014">
    <property type="protein sequence ID" value="SDH93374.1"/>
    <property type="molecule type" value="Genomic_DNA"/>
</dbReference>
<dbReference type="AlphaFoldDB" id="A0A1G8GG67"/>
<keyword evidence="2" id="KW-1185">Reference proteome</keyword>
<organism evidence="1 2">
    <name type="scientific">Mucilaginibacter gossypii</name>
    <dbReference type="NCBI Taxonomy" id="551996"/>
    <lineage>
        <taxon>Bacteria</taxon>
        <taxon>Pseudomonadati</taxon>
        <taxon>Bacteroidota</taxon>
        <taxon>Sphingobacteriia</taxon>
        <taxon>Sphingobacteriales</taxon>
        <taxon>Sphingobacteriaceae</taxon>
        <taxon>Mucilaginibacter</taxon>
    </lineage>
</organism>
<proteinExistence type="predicted"/>
<name>A0A1G8GG67_9SPHI</name>
<protein>
    <submittedName>
        <fullName evidence="1">Uncharacterized protein</fullName>
    </submittedName>
</protein>
<dbReference type="RefSeq" id="WP_256337514.1">
    <property type="nucleotide sequence ID" value="NZ_FNCG01000014.1"/>
</dbReference>
<accession>A0A1G8GG67</accession>